<sequence>MSVKVLVLCCLLVSFHCLYGQELKGSIYDLRTQLPIEGALIEVEDSFHEVLSSLDGNFVILDVASNNHVLKITKEGYIIKFLPFSKKYLQTVNFKTIYLEVDVKELQQENSISLSDSDFIDDVDTDFSGQMLQATRDIFLSRAAFDFSQSFFKVKGYDSKYGDVLINGVRMNRVFNGRPQWSNWGGINDVLRNQEYFYGLKANPYGFGGLLGTTNMNTNPAKMRPGIRLSSSASNKSYRGRLMATYNSGVKKSGISYSLSASKRWGKEGYVSGTLYDAYSVFGAIGYQTGKQNFYFTGMYTPNRRGKSAAITAEVFQLVGRKYNPYWGEQDGEIRNSKERNIEEPIAMFNYDFSGDKLTLNFGAAYQFGSFSSSRLGYYNAPSPNPDYYRYLPSFYINNSLGANFDNANLAKEGFQENPQMQWSSLYSANLSSERNGKSSYVLYNDQADENQLFVNINSSYIFSDYFKIEGGFRYHKSDAENYGLLLDLLGGNFHEDIDTFSDTKNDVEHEVQKGVGDKMGYNYNINSSFYEGFLQGDFQLEKLAFFVSAKISQTTYQREGLFINERFPLTSQGKGEIQNFTDYGFKTGLTYKFNNRHIVNLSAAYLTKAPTLQNTFVNARENNKTVDSLQSEVIYSGALTYNLDLPNISMRFTGYYSKFKEVTDINYFYVDAGVGSDFIQEVVTGIEKLHYGGELGFSYQATTEIKLTAVASYGDFSYTENANVTINFDTVGAEEDLINLIGTLDLGETAIKDFKLAVGPQKAYSIGVDYRSSNYWWVGATGNYLADNYVDISAIKRTSSFLQDPDGDVFSNATPEIVTELLTQERLTPIYLLNLTGGKSWLIDKKYISFFVSVNNLFDVSYRTGGYEQSRNGNFGQAYNDTQRGAPLFGNKYWYGYGRSYFVNLALSF</sequence>
<reference evidence="5 6" key="1">
    <citation type="submission" date="2021-01" db="EMBL/GenBank/DDBJ databases">
        <title>Genome sequencing of Joostella atrarenae M1-2 (= KCTC 23194).</title>
        <authorList>
            <person name="Zakaria M.R."/>
            <person name="Lam M.Q."/>
            <person name="Chong C.S."/>
        </authorList>
    </citation>
    <scope>NUCLEOTIDE SEQUENCE [LARGE SCALE GENOMIC DNA]</scope>
    <source>
        <strain evidence="5 6">M1-2</strain>
    </source>
</reference>
<dbReference type="InterPro" id="IPR008969">
    <property type="entry name" value="CarboxyPept-like_regulatory"/>
</dbReference>
<organism evidence="5 6">
    <name type="scientific">Joostella atrarenae</name>
    <dbReference type="NCBI Taxonomy" id="679257"/>
    <lineage>
        <taxon>Bacteria</taxon>
        <taxon>Pseudomonadati</taxon>
        <taxon>Bacteroidota</taxon>
        <taxon>Flavobacteriia</taxon>
        <taxon>Flavobacteriales</taxon>
        <taxon>Flavobacteriaceae</taxon>
        <taxon>Joostella</taxon>
    </lineage>
</organism>
<evidence type="ECO:0000313" key="5">
    <source>
        <dbReference type="EMBL" id="MCF8713861.1"/>
    </source>
</evidence>
<proteinExistence type="predicted"/>
<evidence type="ECO:0000256" key="3">
    <source>
        <dbReference type="ARBA" id="ARBA00023237"/>
    </source>
</evidence>
<keyword evidence="2" id="KW-0472">Membrane</keyword>
<evidence type="ECO:0000256" key="1">
    <source>
        <dbReference type="ARBA" id="ARBA00004442"/>
    </source>
</evidence>
<dbReference type="SUPFAM" id="SSF49464">
    <property type="entry name" value="Carboxypeptidase regulatory domain-like"/>
    <property type="match status" value="1"/>
</dbReference>
<keyword evidence="6" id="KW-1185">Reference proteome</keyword>
<dbReference type="InterPro" id="IPR036942">
    <property type="entry name" value="Beta-barrel_TonB_sf"/>
</dbReference>
<evidence type="ECO:0000256" key="2">
    <source>
        <dbReference type="ARBA" id="ARBA00023136"/>
    </source>
</evidence>
<feature type="domain" description="Msp4/OMP-like" evidence="4">
    <location>
        <begin position="640"/>
        <end position="714"/>
    </location>
</feature>
<name>A0ABS9J099_9FLAO</name>
<dbReference type="EMBL" id="JAETXX010000001">
    <property type="protein sequence ID" value="MCF8713861.1"/>
    <property type="molecule type" value="Genomic_DNA"/>
</dbReference>
<dbReference type="Gene3D" id="2.40.170.20">
    <property type="entry name" value="TonB-dependent receptor, beta-barrel domain"/>
    <property type="match status" value="1"/>
</dbReference>
<dbReference type="Pfam" id="PF01617">
    <property type="entry name" value="Surface_Ag_2"/>
    <property type="match status" value="1"/>
</dbReference>
<gene>
    <name evidence="5" type="ORF">JM658_03390</name>
</gene>
<dbReference type="InterPro" id="IPR002566">
    <property type="entry name" value="Msp4_OMP-like"/>
</dbReference>
<dbReference type="Gene3D" id="2.60.40.1120">
    <property type="entry name" value="Carboxypeptidase-like, regulatory domain"/>
    <property type="match status" value="1"/>
</dbReference>
<comment type="subcellular location">
    <subcellularLocation>
        <location evidence="1">Cell outer membrane</location>
    </subcellularLocation>
</comment>
<dbReference type="Proteomes" id="UP000829517">
    <property type="component" value="Unassembled WGS sequence"/>
</dbReference>
<comment type="caution">
    <text evidence="5">The sequence shown here is derived from an EMBL/GenBank/DDBJ whole genome shotgun (WGS) entry which is preliminary data.</text>
</comment>
<evidence type="ECO:0000259" key="4">
    <source>
        <dbReference type="Pfam" id="PF01617"/>
    </source>
</evidence>
<accession>A0ABS9J099</accession>
<evidence type="ECO:0000313" key="6">
    <source>
        <dbReference type="Proteomes" id="UP000829517"/>
    </source>
</evidence>
<protein>
    <submittedName>
        <fullName evidence="5">P44/Msp2 family outer membrane protein</fullName>
    </submittedName>
</protein>
<keyword evidence="3" id="KW-0998">Cell outer membrane</keyword>
<dbReference type="SUPFAM" id="SSF56935">
    <property type="entry name" value="Porins"/>
    <property type="match status" value="1"/>
</dbReference>
<dbReference type="RefSeq" id="WP_236957819.1">
    <property type="nucleotide sequence ID" value="NZ_JAETXX010000001.1"/>
</dbReference>